<feature type="transmembrane region" description="Helical" evidence="8">
    <location>
        <begin position="197"/>
        <end position="219"/>
    </location>
</feature>
<evidence type="ECO:0000256" key="3">
    <source>
        <dbReference type="ARBA" id="ARBA00022692"/>
    </source>
</evidence>
<accession>A0A1T4VMF7</accession>
<dbReference type="InterPro" id="IPR011527">
    <property type="entry name" value="ABC1_TM_dom"/>
</dbReference>
<dbReference type="GO" id="GO:0015421">
    <property type="term" value="F:ABC-type oligopeptide transporter activity"/>
    <property type="evidence" value="ECO:0007669"/>
    <property type="project" value="TreeGrafter"/>
</dbReference>
<comment type="subcellular location">
    <subcellularLocation>
        <location evidence="1">Cell membrane</location>
        <topology evidence="1">Multi-pass membrane protein</topology>
    </subcellularLocation>
</comment>
<dbReference type="RefSeq" id="WP_078766094.1">
    <property type="nucleotide sequence ID" value="NZ_FUXZ01000007.1"/>
</dbReference>
<dbReference type="Gene3D" id="3.40.50.300">
    <property type="entry name" value="P-loop containing nucleotide triphosphate hydrolases"/>
    <property type="match status" value="1"/>
</dbReference>
<feature type="transmembrane region" description="Helical" evidence="8">
    <location>
        <begin position="438"/>
        <end position="459"/>
    </location>
</feature>
<dbReference type="InterPro" id="IPR036640">
    <property type="entry name" value="ABC1_TM_sf"/>
</dbReference>
<evidence type="ECO:0000313" key="11">
    <source>
        <dbReference type="EMBL" id="SKA66119.1"/>
    </source>
</evidence>
<keyword evidence="7 8" id="KW-0472">Membrane</keyword>
<keyword evidence="3 8" id="KW-0812">Transmembrane</keyword>
<feature type="transmembrane region" description="Helical" evidence="8">
    <location>
        <begin position="320"/>
        <end position="346"/>
    </location>
</feature>
<evidence type="ECO:0000256" key="5">
    <source>
        <dbReference type="ARBA" id="ARBA00022840"/>
    </source>
</evidence>
<dbReference type="Pfam" id="PF00664">
    <property type="entry name" value="ABC_membrane"/>
    <property type="match status" value="1"/>
</dbReference>
<dbReference type="SUPFAM" id="SSF90123">
    <property type="entry name" value="ABC transporter transmembrane region"/>
    <property type="match status" value="1"/>
</dbReference>
<evidence type="ECO:0000256" key="2">
    <source>
        <dbReference type="ARBA" id="ARBA00022448"/>
    </source>
</evidence>
<dbReference type="PANTHER" id="PTHR43394:SF1">
    <property type="entry name" value="ATP-BINDING CASSETTE SUB-FAMILY B MEMBER 10, MITOCHONDRIAL"/>
    <property type="match status" value="1"/>
</dbReference>
<dbReference type="AlphaFoldDB" id="A0A1T4VMF7"/>
<evidence type="ECO:0000313" key="12">
    <source>
        <dbReference type="Proteomes" id="UP000190814"/>
    </source>
</evidence>
<dbReference type="FunFam" id="3.40.50.300:FF:000287">
    <property type="entry name" value="Multidrug ABC transporter ATP-binding protein"/>
    <property type="match status" value="1"/>
</dbReference>
<dbReference type="PANTHER" id="PTHR43394">
    <property type="entry name" value="ATP-DEPENDENT PERMEASE MDL1, MITOCHONDRIAL"/>
    <property type="match status" value="1"/>
</dbReference>
<dbReference type="PROSITE" id="PS50929">
    <property type="entry name" value="ABC_TM1F"/>
    <property type="match status" value="1"/>
</dbReference>
<protein>
    <submittedName>
        <fullName evidence="11">ATP-binding cassette, subfamily B</fullName>
    </submittedName>
</protein>
<dbReference type="GO" id="GO:0016887">
    <property type="term" value="F:ATP hydrolysis activity"/>
    <property type="evidence" value="ECO:0007669"/>
    <property type="project" value="InterPro"/>
</dbReference>
<evidence type="ECO:0000256" key="4">
    <source>
        <dbReference type="ARBA" id="ARBA00022741"/>
    </source>
</evidence>
<dbReference type="InterPro" id="IPR003439">
    <property type="entry name" value="ABC_transporter-like_ATP-bd"/>
</dbReference>
<dbReference type="Pfam" id="PF00005">
    <property type="entry name" value="ABC_tran"/>
    <property type="match status" value="1"/>
</dbReference>
<evidence type="ECO:0000259" key="10">
    <source>
        <dbReference type="PROSITE" id="PS50929"/>
    </source>
</evidence>
<keyword evidence="4" id="KW-0547">Nucleotide-binding</keyword>
<feature type="transmembrane region" description="Helical" evidence="8">
    <location>
        <begin position="245"/>
        <end position="262"/>
    </location>
</feature>
<evidence type="ECO:0000256" key="6">
    <source>
        <dbReference type="ARBA" id="ARBA00022989"/>
    </source>
</evidence>
<dbReference type="InterPro" id="IPR017871">
    <property type="entry name" value="ABC_transporter-like_CS"/>
</dbReference>
<dbReference type="GO" id="GO:0005886">
    <property type="term" value="C:plasma membrane"/>
    <property type="evidence" value="ECO:0007669"/>
    <property type="project" value="UniProtKB-SubCell"/>
</dbReference>
<feature type="transmembrane region" description="Helical" evidence="8">
    <location>
        <begin position="352"/>
        <end position="370"/>
    </location>
</feature>
<dbReference type="Gene3D" id="1.20.1560.10">
    <property type="entry name" value="ABC transporter type 1, transmembrane domain"/>
    <property type="match status" value="1"/>
</dbReference>
<evidence type="ECO:0000256" key="1">
    <source>
        <dbReference type="ARBA" id="ARBA00004651"/>
    </source>
</evidence>
<keyword evidence="5 11" id="KW-0067">ATP-binding</keyword>
<dbReference type="InterPro" id="IPR027417">
    <property type="entry name" value="P-loop_NTPase"/>
</dbReference>
<reference evidence="11 12" key="1">
    <citation type="submission" date="2017-02" db="EMBL/GenBank/DDBJ databases">
        <authorList>
            <person name="Peterson S.W."/>
        </authorList>
    </citation>
    <scope>NUCLEOTIDE SEQUENCE [LARGE SCALE GENOMIC DNA]</scope>
    <source>
        <strain evidence="11 12">ATCC 35992</strain>
    </source>
</reference>
<dbReference type="OrthoDB" id="9762778at2"/>
<dbReference type="SMART" id="SM00382">
    <property type="entry name" value="AAA"/>
    <property type="match status" value="1"/>
</dbReference>
<sequence length="775" mass="86949">MKENKLNEKALMQLDGFGIREEDVLSVCPIDLSFDGEYILGYVFFTKKVIGICEKKTPDEYVHYFRGTKNQKTSEDEDGDFSIVLLDIDKVSNLRLETSIGSVTLLSDYEGKSKKIAALTNLYLEQMNLFIRHFENIKNGNDIDFGLNVKEEEDEEELYCPICKTMYPDPAKKVCPKCTNKRTIFGRVLKYFFKYKISIFILALTYITSAVISIAWPYLNGKVLFDHVLKKDNKFLAKYGLKGEYTLALLVVTLMLIGCRLISEISNMVQMAVMAKISTATVRDIKTDVFNSMSKLSLNFFTSKQTGGLMTRVSSDSLTVTMLFIDCIPSIIVQGLTIIVTFVVMYRLNWKMALITCILLPLLVFMTIKLRPGLWSLSGKRHRAEKSVSSRANDNLVGARVVKSFGQEDAEIERFIKPNENLKDAEINIVKLRNRFTILYNMVQEISSIWVWMLGVFFVLKTNEIELGVLITFVGYVGQLNGPMNFFSRVFRMWSESINAAQRLFEIIDSIPDIREGANAISLDNPRGEIELSDVTFGYSVTKPVLKNINLKVKEGEMLGIVGRSGAGKSTLVNLISRLYDVEKGSIKIDGVDVKKLALKDLRKNVAMVSQDTYIFMGSVAKNIAYGNEDASMEDIIRAAKLASAHDFISKMPDGYDTIIGASGKSLSGGEKQRISIARAILANPKILILDEATASVDTQTEKAIQNSLKILTKGRTTLSIAHRLSTLRDADRLIVIDDGCIVEEGTHDELYSNEDGIFYKLSELQNKSLANVEL</sequence>
<feature type="domain" description="ABC transmembrane type-1" evidence="10">
    <location>
        <begin position="200"/>
        <end position="496"/>
    </location>
</feature>
<dbReference type="Proteomes" id="UP000190814">
    <property type="component" value="Unassembled WGS sequence"/>
</dbReference>
<dbReference type="STRING" id="39495.SAMN02745111_01225"/>
<dbReference type="EMBL" id="FUXZ01000007">
    <property type="protein sequence ID" value="SKA66119.1"/>
    <property type="molecule type" value="Genomic_DNA"/>
</dbReference>
<evidence type="ECO:0000256" key="7">
    <source>
        <dbReference type="ARBA" id="ARBA00023136"/>
    </source>
</evidence>
<organism evidence="11 12">
    <name type="scientific">Eubacterium uniforme</name>
    <dbReference type="NCBI Taxonomy" id="39495"/>
    <lineage>
        <taxon>Bacteria</taxon>
        <taxon>Bacillati</taxon>
        <taxon>Bacillota</taxon>
        <taxon>Clostridia</taxon>
        <taxon>Eubacteriales</taxon>
        <taxon>Eubacteriaceae</taxon>
        <taxon>Eubacterium</taxon>
    </lineage>
</organism>
<dbReference type="InterPro" id="IPR039421">
    <property type="entry name" value="Type_1_exporter"/>
</dbReference>
<dbReference type="SUPFAM" id="SSF52540">
    <property type="entry name" value="P-loop containing nucleoside triphosphate hydrolases"/>
    <property type="match status" value="1"/>
</dbReference>
<name>A0A1T4VMF7_9FIRM</name>
<evidence type="ECO:0000256" key="8">
    <source>
        <dbReference type="SAM" id="Phobius"/>
    </source>
</evidence>
<keyword evidence="2" id="KW-0813">Transport</keyword>
<feature type="domain" description="ABC transporter" evidence="9">
    <location>
        <begin position="530"/>
        <end position="764"/>
    </location>
</feature>
<keyword evidence="6 8" id="KW-1133">Transmembrane helix</keyword>
<evidence type="ECO:0000259" key="9">
    <source>
        <dbReference type="PROSITE" id="PS50893"/>
    </source>
</evidence>
<proteinExistence type="predicted"/>
<dbReference type="GO" id="GO:0005524">
    <property type="term" value="F:ATP binding"/>
    <property type="evidence" value="ECO:0007669"/>
    <property type="project" value="UniProtKB-KW"/>
</dbReference>
<dbReference type="PROSITE" id="PS50893">
    <property type="entry name" value="ABC_TRANSPORTER_2"/>
    <property type="match status" value="1"/>
</dbReference>
<dbReference type="InterPro" id="IPR003593">
    <property type="entry name" value="AAA+_ATPase"/>
</dbReference>
<gene>
    <name evidence="11" type="ORF">SAMN02745111_01225</name>
</gene>
<dbReference type="PROSITE" id="PS00211">
    <property type="entry name" value="ABC_TRANSPORTER_1"/>
    <property type="match status" value="1"/>
</dbReference>
<keyword evidence="12" id="KW-1185">Reference proteome</keyword>